<dbReference type="RefSeq" id="XP_056478730.1">
    <property type="nucleotide sequence ID" value="XM_056613689.1"/>
</dbReference>
<dbReference type="Proteomes" id="UP001149074">
    <property type="component" value="Unassembled WGS sequence"/>
</dbReference>
<accession>A0A9W9G2X3</accession>
<evidence type="ECO:0000256" key="1">
    <source>
        <dbReference type="SAM" id="MobiDB-lite"/>
    </source>
</evidence>
<proteinExistence type="predicted"/>
<dbReference type="EMBL" id="JAPQKI010000002">
    <property type="protein sequence ID" value="KAJ5110660.1"/>
    <property type="molecule type" value="Genomic_DNA"/>
</dbReference>
<dbReference type="AlphaFoldDB" id="A0A9W9G2X3"/>
<dbReference type="GeneID" id="81352668"/>
<keyword evidence="3" id="KW-1185">Reference proteome</keyword>
<feature type="region of interest" description="Disordered" evidence="1">
    <location>
        <begin position="49"/>
        <end position="74"/>
    </location>
</feature>
<reference evidence="2" key="2">
    <citation type="journal article" date="2023" name="IMA Fungus">
        <title>Comparative genomic study of the Penicillium genus elucidates a diverse pangenome and 15 lateral gene transfer events.</title>
        <authorList>
            <person name="Petersen C."/>
            <person name="Sorensen T."/>
            <person name="Nielsen M.R."/>
            <person name="Sondergaard T.E."/>
            <person name="Sorensen J.L."/>
            <person name="Fitzpatrick D.A."/>
            <person name="Frisvad J.C."/>
            <person name="Nielsen K.L."/>
        </authorList>
    </citation>
    <scope>NUCLEOTIDE SEQUENCE</scope>
    <source>
        <strain evidence="2">IBT 30761</strain>
    </source>
</reference>
<reference evidence="2" key="1">
    <citation type="submission" date="2022-11" db="EMBL/GenBank/DDBJ databases">
        <authorList>
            <person name="Petersen C."/>
        </authorList>
    </citation>
    <scope>NUCLEOTIDE SEQUENCE</scope>
    <source>
        <strain evidence="2">IBT 30761</strain>
    </source>
</reference>
<gene>
    <name evidence="2" type="ORF">N7532_001195</name>
</gene>
<protein>
    <submittedName>
        <fullName evidence="2">Uncharacterized protein</fullName>
    </submittedName>
</protein>
<organism evidence="2 3">
    <name type="scientific">Penicillium argentinense</name>
    <dbReference type="NCBI Taxonomy" id="1131581"/>
    <lineage>
        <taxon>Eukaryota</taxon>
        <taxon>Fungi</taxon>
        <taxon>Dikarya</taxon>
        <taxon>Ascomycota</taxon>
        <taxon>Pezizomycotina</taxon>
        <taxon>Eurotiomycetes</taxon>
        <taxon>Eurotiomycetidae</taxon>
        <taxon>Eurotiales</taxon>
        <taxon>Aspergillaceae</taxon>
        <taxon>Penicillium</taxon>
    </lineage>
</organism>
<feature type="compositionally biased region" description="Polar residues" evidence="1">
    <location>
        <begin position="49"/>
        <end position="61"/>
    </location>
</feature>
<evidence type="ECO:0000313" key="2">
    <source>
        <dbReference type="EMBL" id="KAJ5110660.1"/>
    </source>
</evidence>
<dbReference type="OrthoDB" id="5099141at2759"/>
<sequence>MPYSGANNQMDAEVYSELTDTNGLDLESYYASLVDCYINGSGEVDVTATTSNGRSRATSITDMHEAGNGTTTGL</sequence>
<comment type="caution">
    <text evidence="2">The sequence shown here is derived from an EMBL/GenBank/DDBJ whole genome shotgun (WGS) entry which is preliminary data.</text>
</comment>
<name>A0A9W9G2X3_9EURO</name>
<evidence type="ECO:0000313" key="3">
    <source>
        <dbReference type="Proteomes" id="UP001149074"/>
    </source>
</evidence>